<dbReference type="InterPro" id="IPR009019">
    <property type="entry name" value="KH_sf_prok-type"/>
</dbReference>
<evidence type="ECO:0000256" key="1">
    <source>
        <dbReference type="ARBA" id="ARBA00022472"/>
    </source>
</evidence>
<dbReference type="Proteomes" id="UP000004622">
    <property type="component" value="Unassembled WGS sequence"/>
</dbReference>
<dbReference type="SUPFAM" id="SSF69705">
    <property type="entry name" value="Transcription factor NusA, N-terminal domain"/>
    <property type="match status" value="1"/>
</dbReference>
<keyword evidence="9" id="KW-0648">Protein biosynthesis</keyword>
<dbReference type="CDD" id="cd22529">
    <property type="entry name" value="KH-II_NusA_rpt2"/>
    <property type="match status" value="1"/>
</dbReference>
<dbReference type="EMBL" id="AJXZ01000053">
    <property type="protein sequence ID" value="EIM72472.1"/>
    <property type="molecule type" value="Genomic_DNA"/>
</dbReference>
<evidence type="ECO:0000259" key="8">
    <source>
        <dbReference type="PROSITE" id="PS50126"/>
    </source>
</evidence>
<comment type="subcellular location">
    <subcellularLocation>
        <location evidence="7">Cytoplasm</location>
    </subcellularLocation>
</comment>
<dbReference type="Gene3D" id="1.10.150.20">
    <property type="entry name" value="5' to 3' exonuclease, C-terminal subdomain"/>
    <property type="match status" value="2"/>
</dbReference>
<dbReference type="Pfam" id="PF08529">
    <property type="entry name" value="NusA_N"/>
    <property type="match status" value="1"/>
</dbReference>
<dbReference type="InterPro" id="IPR003029">
    <property type="entry name" value="S1_domain"/>
</dbReference>
<dbReference type="InterPro" id="IPR036555">
    <property type="entry name" value="NusA_N_sf"/>
</dbReference>
<evidence type="ECO:0000313" key="10">
    <source>
        <dbReference type="Proteomes" id="UP000004622"/>
    </source>
</evidence>
<keyword evidence="6 7" id="KW-0804">Transcription</keyword>
<dbReference type="InterPro" id="IPR058582">
    <property type="entry name" value="KH_NusA_2nd"/>
</dbReference>
<dbReference type="InterPro" id="IPR030842">
    <property type="entry name" value="TF_NusA_bacterial"/>
</dbReference>
<reference evidence="9 10" key="1">
    <citation type="journal article" date="2012" name="J. Bacteriol.">
        <title>Genome Sequence of Nitratireductor aquibiodomus Strain RA22.</title>
        <authorList>
            <person name="Singh A."/>
            <person name="Jangir P.K."/>
            <person name="Kumari C."/>
            <person name="Sharma R."/>
        </authorList>
    </citation>
    <scope>NUCLEOTIDE SEQUENCE [LARGE SCALE GENOMIC DNA]</scope>
    <source>
        <strain evidence="9 10">RA22</strain>
    </source>
</reference>
<dbReference type="FunFam" id="3.30.300.20:FF:000002">
    <property type="entry name" value="Transcription termination/antitermination protein NusA"/>
    <property type="match status" value="1"/>
</dbReference>
<dbReference type="Pfam" id="PF26594">
    <property type="entry name" value="KH_NusA_2nd"/>
    <property type="match status" value="1"/>
</dbReference>
<dbReference type="Pfam" id="PF00575">
    <property type="entry name" value="S1"/>
    <property type="match status" value="1"/>
</dbReference>
<dbReference type="InterPro" id="IPR012340">
    <property type="entry name" value="NA-bd_OB-fold"/>
</dbReference>
<dbReference type="Gene3D" id="3.30.300.20">
    <property type="match status" value="2"/>
</dbReference>
<keyword evidence="1 7" id="KW-0806">Transcription termination</keyword>
<keyword evidence="2 7" id="KW-0963">Cytoplasm</keyword>
<dbReference type="FunFam" id="2.40.50.140:FF:000058">
    <property type="entry name" value="Transcription termination/antitermination protein NusA"/>
    <property type="match status" value="1"/>
</dbReference>
<dbReference type="PANTHER" id="PTHR22648:SF0">
    <property type="entry name" value="TRANSCRIPTION TERMINATION_ANTITERMINATION PROTEIN NUSA"/>
    <property type="match status" value="1"/>
</dbReference>
<dbReference type="CDD" id="cd02134">
    <property type="entry name" value="KH-II_NusA_rpt1"/>
    <property type="match status" value="1"/>
</dbReference>
<dbReference type="InterPro" id="IPR015946">
    <property type="entry name" value="KH_dom-like_a/b"/>
</dbReference>
<dbReference type="InterPro" id="IPR010214">
    <property type="entry name" value="Tscrpt_termin_fac_NusA_C_rpt"/>
</dbReference>
<dbReference type="GO" id="GO:0005829">
    <property type="term" value="C:cytosol"/>
    <property type="evidence" value="ECO:0007669"/>
    <property type="project" value="TreeGrafter"/>
</dbReference>
<dbReference type="InterPro" id="IPR010995">
    <property type="entry name" value="DNA_repair_Rad51/TF_NusA_a-hlx"/>
</dbReference>
<comment type="subunit">
    <text evidence="7">Monomer. Binds directly to the core enzyme of the DNA-dependent RNA polymerase and to nascent RNA.</text>
</comment>
<proteinExistence type="inferred from homology"/>
<dbReference type="GO" id="GO:0000166">
    <property type="term" value="F:nucleotide binding"/>
    <property type="evidence" value="ECO:0007669"/>
    <property type="project" value="InterPro"/>
</dbReference>
<dbReference type="PANTHER" id="PTHR22648">
    <property type="entry name" value="TRANSCRIPTION TERMINATION FACTOR NUSA"/>
    <property type="match status" value="1"/>
</dbReference>
<dbReference type="GO" id="GO:0006353">
    <property type="term" value="P:DNA-templated transcription termination"/>
    <property type="evidence" value="ECO:0007669"/>
    <property type="project" value="UniProtKB-UniRule"/>
</dbReference>
<evidence type="ECO:0000256" key="7">
    <source>
        <dbReference type="HAMAP-Rule" id="MF_00945"/>
    </source>
</evidence>
<dbReference type="Gene3D" id="2.40.50.140">
    <property type="entry name" value="Nucleic acid-binding proteins"/>
    <property type="match status" value="1"/>
</dbReference>
<dbReference type="SUPFAM" id="SSF47794">
    <property type="entry name" value="Rad51 N-terminal domain-like"/>
    <property type="match status" value="1"/>
</dbReference>
<accession>I5BSC0</accession>
<dbReference type="FunFam" id="3.30.300.20:FF:000005">
    <property type="entry name" value="Transcription termination/antitermination protein NusA"/>
    <property type="match status" value="1"/>
</dbReference>
<dbReference type="PROSITE" id="PS50126">
    <property type="entry name" value="S1"/>
    <property type="match status" value="1"/>
</dbReference>
<dbReference type="SUPFAM" id="SSF50249">
    <property type="entry name" value="Nucleic acid-binding proteins"/>
    <property type="match status" value="1"/>
</dbReference>
<evidence type="ECO:0000256" key="6">
    <source>
        <dbReference type="ARBA" id="ARBA00023163"/>
    </source>
</evidence>
<dbReference type="NCBIfam" id="TIGR01954">
    <property type="entry name" value="nusA_Cterm_rpt"/>
    <property type="match status" value="1"/>
</dbReference>
<dbReference type="STRING" id="204799.GCA_001696575_03117"/>
<gene>
    <name evidence="7 9" type="primary">nusA</name>
    <name evidence="9" type="ORF">A33O_19694</name>
</gene>
<keyword evidence="4 7" id="KW-0694">RNA-binding</keyword>
<evidence type="ECO:0000256" key="2">
    <source>
        <dbReference type="ARBA" id="ARBA00022490"/>
    </source>
</evidence>
<dbReference type="CDD" id="cd04455">
    <property type="entry name" value="S1_NusA"/>
    <property type="match status" value="1"/>
</dbReference>
<feature type="domain" description="S1 motif" evidence="8">
    <location>
        <begin position="140"/>
        <end position="204"/>
    </location>
</feature>
<name>I5BSC0_9HYPH</name>
<dbReference type="InterPro" id="IPR010213">
    <property type="entry name" value="TF_NusA"/>
</dbReference>
<keyword evidence="5 7" id="KW-0805">Transcription regulation</keyword>
<keyword evidence="9" id="KW-0251">Elongation factor</keyword>
<sequence length="522" mass="58623">MAVSANRLELLQIADAVAREKSIDKQIVIAAMADAIQKAARSRYGQETNIRADINPQTGEMKLQRLMEVVDNVEEPAREISVKDARTRNPDAQPGDFLAEQLPPMDFGRIAAQSAKQVIVQKVREAERDRQYDEYKDRIGEIVNGTVKRVEYGNVIVDLGRGEAIIRRDELIPREIFKYGDRVRAYVYDVRREQRGPQIFLSRTHPQFMAKLFTMEVPEIYDGIIEIRSVARDPGSRAKIAVISHDSSIDPVGACVGMRGSRVQAVVGELQGEKIDIIPWNENAASFIVNALQPAEVAKVVLDEDAERIEVVVPDDQLSLAIGRRGQNVRLASQLTGWDIDILTEEEESSRRQKEFTERSALFMEALNVDEMVGQVLASEGFTSVEEVAYVESGEIASIDGFDEETAEEIQMRAREYLERIEAEFDAKRQELGVQDELREIPGITTAMMVAVGEDDVKTIEDFAGYAVDDLVGWKERKDGETTFEPGVFSKFDVSRAEAEQMVVAWQSQDGLDHRGRPRCRG</sequence>
<dbReference type="PROSITE" id="PS50084">
    <property type="entry name" value="KH_TYPE_1"/>
    <property type="match status" value="1"/>
</dbReference>
<dbReference type="NCBIfam" id="TIGR01953">
    <property type="entry name" value="NusA"/>
    <property type="match status" value="1"/>
</dbReference>
<protein>
    <recommendedName>
        <fullName evidence="7">Transcription termination/antitermination protein NusA</fullName>
    </recommendedName>
</protein>
<dbReference type="SUPFAM" id="SSF54814">
    <property type="entry name" value="Prokaryotic type KH domain (KH-domain type II)"/>
    <property type="match status" value="2"/>
</dbReference>
<keyword evidence="3 7" id="KW-0889">Transcription antitermination</keyword>
<dbReference type="Pfam" id="PF13184">
    <property type="entry name" value="KH_NusA_1st"/>
    <property type="match status" value="1"/>
</dbReference>
<dbReference type="InterPro" id="IPR013735">
    <property type="entry name" value="TF_NusA_N"/>
</dbReference>
<dbReference type="GO" id="GO:0003723">
    <property type="term" value="F:RNA binding"/>
    <property type="evidence" value="ECO:0007669"/>
    <property type="project" value="UniProtKB-UniRule"/>
</dbReference>
<evidence type="ECO:0000313" key="9">
    <source>
        <dbReference type="EMBL" id="EIM72472.1"/>
    </source>
</evidence>
<evidence type="ECO:0000256" key="5">
    <source>
        <dbReference type="ARBA" id="ARBA00023015"/>
    </source>
</evidence>
<evidence type="ECO:0000256" key="4">
    <source>
        <dbReference type="ARBA" id="ARBA00022884"/>
    </source>
</evidence>
<organism evidence="9 10">
    <name type="scientific">Nitratireductor aquibiodomus RA22</name>
    <dbReference type="NCBI Taxonomy" id="1189611"/>
    <lineage>
        <taxon>Bacteria</taxon>
        <taxon>Pseudomonadati</taxon>
        <taxon>Pseudomonadota</taxon>
        <taxon>Alphaproteobacteria</taxon>
        <taxon>Hyphomicrobiales</taxon>
        <taxon>Phyllobacteriaceae</taxon>
        <taxon>Nitratireductor</taxon>
    </lineage>
</organism>
<evidence type="ECO:0000256" key="3">
    <source>
        <dbReference type="ARBA" id="ARBA00022814"/>
    </source>
</evidence>
<dbReference type="AlphaFoldDB" id="I5BSC0"/>
<comment type="similarity">
    <text evidence="7">Belongs to the NusA family.</text>
</comment>
<dbReference type="InterPro" id="IPR004087">
    <property type="entry name" value="KH_dom"/>
</dbReference>
<comment type="caution">
    <text evidence="9">The sequence shown here is derived from an EMBL/GenBank/DDBJ whole genome shotgun (WGS) entry which is preliminary data.</text>
</comment>
<dbReference type="GO" id="GO:0003746">
    <property type="term" value="F:translation elongation factor activity"/>
    <property type="evidence" value="ECO:0007669"/>
    <property type="project" value="UniProtKB-KW"/>
</dbReference>
<dbReference type="PATRIC" id="fig|1189611.3.peg.3967"/>
<dbReference type="GO" id="GO:0003700">
    <property type="term" value="F:DNA-binding transcription factor activity"/>
    <property type="evidence" value="ECO:0007669"/>
    <property type="project" value="InterPro"/>
</dbReference>
<dbReference type="HAMAP" id="MF_00945_B">
    <property type="entry name" value="NusA_B"/>
    <property type="match status" value="1"/>
</dbReference>
<comment type="function">
    <text evidence="7">Participates in both transcription termination and antitermination.</text>
</comment>
<dbReference type="Pfam" id="PF14520">
    <property type="entry name" value="HHH_5"/>
    <property type="match status" value="1"/>
</dbReference>
<dbReference type="SMART" id="SM00316">
    <property type="entry name" value="S1"/>
    <property type="match status" value="1"/>
</dbReference>
<dbReference type="SMART" id="SM00322">
    <property type="entry name" value="KH"/>
    <property type="match status" value="2"/>
</dbReference>
<dbReference type="Gene3D" id="3.30.1480.10">
    <property type="entry name" value="NusA, N-terminal domain"/>
    <property type="match status" value="1"/>
</dbReference>
<dbReference type="GO" id="GO:0031564">
    <property type="term" value="P:transcription antitermination"/>
    <property type="evidence" value="ECO:0007669"/>
    <property type="project" value="UniProtKB-UniRule"/>
</dbReference>
<dbReference type="InterPro" id="IPR025249">
    <property type="entry name" value="TF_NusA_KH_1st"/>
</dbReference>